<dbReference type="Pfam" id="PF09360">
    <property type="entry name" value="zf-CDGSH"/>
    <property type="match status" value="1"/>
</dbReference>
<dbReference type="GO" id="GO:0046872">
    <property type="term" value="F:metal ion binding"/>
    <property type="evidence" value="ECO:0007669"/>
    <property type="project" value="UniProtKB-KW"/>
</dbReference>
<keyword evidence="7" id="KW-1185">Reference proteome</keyword>
<dbReference type="Gene3D" id="3.40.5.90">
    <property type="entry name" value="CDGSH iron-sulfur domain, mitoNEET-type"/>
    <property type="match status" value="1"/>
</dbReference>
<dbReference type="OrthoDB" id="9795032at2"/>
<name>A0A1I5P1G5_9BACT</name>
<organism evidence="6 7">
    <name type="scientific">Pseudarcicella hirudinis</name>
    <dbReference type="NCBI Taxonomy" id="1079859"/>
    <lineage>
        <taxon>Bacteria</taxon>
        <taxon>Pseudomonadati</taxon>
        <taxon>Bacteroidota</taxon>
        <taxon>Cytophagia</taxon>
        <taxon>Cytophagales</taxon>
        <taxon>Flectobacillaceae</taxon>
        <taxon>Pseudarcicella</taxon>
    </lineage>
</organism>
<gene>
    <name evidence="6" type="ORF">SAMN04515674_102227</name>
</gene>
<dbReference type="AlphaFoldDB" id="A0A1I5P1G5"/>
<reference evidence="6 7" key="1">
    <citation type="submission" date="2016-10" db="EMBL/GenBank/DDBJ databases">
        <authorList>
            <person name="de Groot N.N."/>
        </authorList>
    </citation>
    <scope>NUCLEOTIDE SEQUENCE [LARGE SCALE GENOMIC DNA]</scope>
    <source>
        <strain evidence="7">E92,LMG 26720,CCM 7988</strain>
    </source>
</reference>
<keyword evidence="3" id="KW-0408">Iron</keyword>
<dbReference type="GO" id="GO:0005737">
    <property type="term" value="C:cytoplasm"/>
    <property type="evidence" value="ECO:0007669"/>
    <property type="project" value="UniProtKB-ARBA"/>
</dbReference>
<keyword evidence="4" id="KW-0411">Iron-sulfur</keyword>
<sequence length="140" mass="15564">MDIKKKYTNGEVTVLWEPQKCIHSAICFKGLPTVFDPRKRPWVTIEGDSTEKIIQQIKACPSGALAYKMNDENNPESMTSINTVVEVLPNGPLLVYGNLKVKDKEGNETLKSQTTAFCRCGHSENKPYCDGTHVSIAFEG</sequence>
<dbReference type="InterPro" id="IPR018967">
    <property type="entry name" value="FeS-contain_CDGSH-typ"/>
</dbReference>
<dbReference type="InterPro" id="IPR010693">
    <property type="entry name" value="Divergent_4Fe-4S_mono-cluster"/>
</dbReference>
<protein>
    <submittedName>
        <fullName evidence="6">Zn-finger domain of CDGSH type-containing protein</fullName>
    </submittedName>
</protein>
<evidence type="ECO:0000256" key="4">
    <source>
        <dbReference type="ARBA" id="ARBA00023014"/>
    </source>
</evidence>
<feature type="domain" description="Iron-binding zinc finger CDGSH type" evidence="5">
    <location>
        <begin position="90"/>
        <end position="139"/>
    </location>
</feature>
<keyword evidence="1" id="KW-0001">2Fe-2S</keyword>
<dbReference type="Proteomes" id="UP000199306">
    <property type="component" value="Unassembled WGS sequence"/>
</dbReference>
<dbReference type="EMBL" id="FOXH01000002">
    <property type="protein sequence ID" value="SFP27885.1"/>
    <property type="molecule type" value="Genomic_DNA"/>
</dbReference>
<evidence type="ECO:0000256" key="3">
    <source>
        <dbReference type="ARBA" id="ARBA00023004"/>
    </source>
</evidence>
<dbReference type="Pfam" id="PF06902">
    <property type="entry name" value="Fer4_19"/>
    <property type="match status" value="1"/>
</dbReference>
<proteinExistence type="predicted"/>
<dbReference type="RefSeq" id="WP_092012673.1">
    <property type="nucleotide sequence ID" value="NZ_FOXH01000002.1"/>
</dbReference>
<evidence type="ECO:0000313" key="7">
    <source>
        <dbReference type="Proteomes" id="UP000199306"/>
    </source>
</evidence>
<accession>A0A1I5P1G5</accession>
<dbReference type="GO" id="GO:0051537">
    <property type="term" value="F:2 iron, 2 sulfur cluster binding"/>
    <property type="evidence" value="ECO:0007669"/>
    <property type="project" value="UniProtKB-KW"/>
</dbReference>
<evidence type="ECO:0000256" key="1">
    <source>
        <dbReference type="ARBA" id="ARBA00022714"/>
    </source>
</evidence>
<evidence type="ECO:0000256" key="2">
    <source>
        <dbReference type="ARBA" id="ARBA00022723"/>
    </source>
</evidence>
<keyword evidence="2" id="KW-0479">Metal-binding</keyword>
<evidence type="ECO:0000259" key="5">
    <source>
        <dbReference type="SMART" id="SM00704"/>
    </source>
</evidence>
<dbReference type="InterPro" id="IPR042216">
    <property type="entry name" value="MitoNEET_CISD"/>
</dbReference>
<evidence type="ECO:0000313" key="6">
    <source>
        <dbReference type="EMBL" id="SFP27885.1"/>
    </source>
</evidence>
<dbReference type="SMART" id="SM00704">
    <property type="entry name" value="ZnF_CDGSH"/>
    <property type="match status" value="1"/>
</dbReference>
<dbReference type="STRING" id="1079859.SAMN04515674_102227"/>